<keyword evidence="2" id="KW-1185">Reference proteome</keyword>
<protein>
    <recommendedName>
        <fullName evidence="3">Lipoprotein</fullName>
    </recommendedName>
</protein>
<dbReference type="Proteomes" id="UP000626148">
    <property type="component" value="Unassembled WGS sequence"/>
</dbReference>
<evidence type="ECO:0000313" key="2">
    <source>
        <dbReference type="Proteomes" id="UP000626148"/>
    </source>
</evidence>
<accession>A0A918N9X7</accession>
<dbReference type="RefSeq" id="WP_189608349.1">
    <property type="nucleotide sequence ID" value="NZ_BMXR01000004.1"/>
</dbReference>
<evidence type="ECO:0000313" key="1">
    <source>
        <dbReference type="EMBL" id="GGX52216.1"/>
    </source>
</evidence>
<evidence type="ECO:0008006" key="3">
    <source>
        <dbReference type="Google" id="ProtNLM"/>
    </source>
</evidence>
<gene>
    <name evidence="1" type="ORF">GCM10007392_19430</name>
</gene>
<name>A0A918N9X7_9GAMM</name>
<organism evidence="1 2">
    <name type="scientific">Saccharospirillum salsuginis</name>
    <dbReference type="NCBI Taxonomy" id="418750"/>
    <lineage>
        <taxon>Bacteria</taxon>
        <taxon>Pseudomonadati</taxon>
        <taxon>Pseudomonadota</taxon>
        <taxon>Gammaproteobacteria</taxon>
        <taxon>Oceanospirillales</taxon>
        <taxon>Saccharospirillaceae</taxon>
        <taxon>Saccharospirillum</taxon>
    </lineage>
</organism>
<dbReference type="EMBL" id="BMXR01000004">
    <property type="protein sequence ID" value="GGX52216.1"/>
    <property type="molecule type" value="Genomic_DNA"/>
</dbReference>
<dbReference type="PROSITE" id="PS51257">
    <property type="entry name" value="PROKAR_LIPOPROTEIN"/>
    <property type="match status" value="1"/>
</dbReference>
<sequence length="149" mass="17023">MMTGWGRWLLILFTLSLAGCKQEYEEISDRPEFEGIVGSQYTTLQGLAINELTSDNDYQGPVDYYVVTKQRMSGPEVLRTYRLDAGVKIEVLKVLQCSNCPFGSPIIVSLDIRGEKLKPDMPVYLYRLRSEKSDGNIVLDPRYFRSENN</sequence>
<comment type="caution">
    <text evidence="1">The sequence shown here is derived from an EMBL/GenBank/DDBJ whole genome shotgun (WGS) entry which is preliminary data.</text>
</comment>
<reference evidence="1" key="1">
    <citation type="journal article" date="2014" name="Int. J. Syst. Evol. Microbiol.">
        <title>Complete genome sequence of Corynebacterium casei LMG S-19264T (=DSM 44701T), isolated from a smear-ripened cheese.</title>
        <authorList>
            <consortium name="US DOE Joint Genome Institute (JGI-PGF)"/>
            <person name="Walter F."/>
            <person name="Albersmeier A."/>
            <person name="Kalinowski J."/>
            <person name="Ruckert C."/>
        </authorList>
    </citation>
    <scope>NUCLEOTIDE SEQUENCE</scope>
    <source>
        <strain evidence="1">KCTC 22169</strain>
    </source>
</reference>
<proteinExistence type="predicted"/>
<reference evidence="1" key="2">
    <citation type="submission" date="2020-09" db="EMBL/GenBank/DDBJ databases">
        <authorList>
            <person name="Sun Q."/>
            <person name="Kim S."/>
        </authorList>
    </citation>
    <scope>NUCLEOTIDE SEQUENCE</scope>
    <source>
        <strain evidence="1">KCTC 22169</strain>
    </source>
</reference>
<dbReference type="AlphaFoldDB" id="A0A918N9X7"/>